<protein>
    <recommendedName>
        <fullName evidence="2">DUF6533 domain-containing protein</fullName>
    </recommendedName>
</protein>
<evidence type="ECO:0000259" key="2">
    <source>
        <dbReference type="Pfam" id="PF20151"/>
    </source>
</evidence>
<keyword evidence="1" id="KW-1133">Transmembrane helix</keyword>
<accession>A0A165DM58</accession>
<dbReference type="InParanoid" id="A0A165DM58"/>
<feature type="transmembrane region" description="Helical" evidence="1">
    <location>
        <begin position="105"/>
        <end position="127"/>
    </location>
</feature>
<evidence type="ECO:0000313" key="3">
    <source>
        <dbReference type="EMBL" id="KZV84883.1"/>
    </source>
</evidence>
<feature type="transmembrane region" description="Helical" evidence="1">
    <location>
        <begin position="193"/>
        <end position="216"/>
    </location>
</feature>
<evidence type="ECO:0000256" key="1">
    <source>
        <dbReference type="SAM" id="Phobius"/>
    </source>
</evidence>
<reference evidence="3 4" key="1">
    <citation type="journal article" date="2016" name="Mol. Biol. Evol.">
        <title>Comparative Genomics of Early-Diverging Mushroom-Forming Fungi Provides Insights into the Origins of Lignocellulose Decay Capabilities.</title>
        <authorList>
            <person name="Nagy L.G."/>
            <person name="Riley R."/>
            <person name="Tritt A."/>
            <person name="Adam C."/>
            <person name="Daum C."/>
            <person name="Floudas D."/>
            <person name="Sun H."/>
            <person name="Yadav J.S."/>
            <person name="Pangilinan J."/>
            <person name="Larsson K.H."/>
            <person name="Matsuura K."/>
            <person name="Barry K."/>
            <person name="Labutti K."/>
            <person name="Kuo R."/>
            <person name="Ohm R.A."/>
            <person name="Bhattacharya S.S."/>
            <person name="Shirouzu T."/>
            <person name="Yoshinaga Y."/>
            <person name="Martin F.M."/>
            <person name="Grigoriev I.V."/>
            <person name="Hibbett D.S."/>
        </authorList>
    </citation>
    <scope>NUCLEOTIDE SEQUENCE [LARGE SCALE GENOMIC DNA]</scope>
    <source>
        <strain evidence="3 4">HHB12029</strain>
    </source>
</reference>
<proteinExistence type="predicted"/>
<keyword evidence="4" id="KW-1185">Reference proteome</keyword>
<name>A0A165DM58_EXIGL</name>
<dbReference type="EMBL" id="KV426207">
    <property type="protein sequence ID" value="KZV84883.1"/>
    <property type="molecule type" value="Genomic_DNA"/>
</dbReference>
<dbReference type="Pfam" id="PF20151">
    <property type="entry name" value="DUF6533"/>
    <property type="match status" value="1"/>
</dbReference>
<keyword evidence="1" id="KW-0472">Membrane</keyword>
<evidence type="ECO:0000313" key="4">
    <source>
        <dbReference type="Proteomes" id="UP000077266"/>
    </source>
</evidence>
<organism evidence="3 4">
    <name type="scientific">Exidia glandulosa HHB12029</name>
    <dbReference type="NCBI Taxonomy" id="1314781"/>
    <lineage>
        <taxon>Eukaryota</taxon>
        <taxon>Fungi</taxon>
        <taxon>Dikarya</taxon>
        <taxon>Basidiomycota</taxon>
        <taxon>Agaricomycotina</taxon>
        <taxon>Agaricomycetes</taxon>
        <taxon>Auriculariales</taxon>
        <taxon>Exidiaceae</taxon>
        <taxon>Exidia</taxon>
    </lineage>
</organism>
<sequence>MDKLLDRAALAGLNDVEVTKYIGISAAALCIYDFLLNLGDEVELLWTRSIRFGHILYLLVRSAVHLSHSLSRNAASKNRYLSSLGLIMTVAFLVSPPKTQTFCHIWPYLLLVQFGSSTLLVQTVLVARICAIYKSSKIIRVLAVTGCIIVVLETVGVGVVIIVVKGWARLTVPGTSVDICIPSHGGAPPSWRYVYWIFPILYNTFLFALVVCRAWLDLAFHDKRSIIRVIILDSSLTYLWNLILQMVSIFIWRYASGGLSETPAMMGNALDVALATRLLLNIWKRFYARQDPSLSTIPRSVDIVFVRPQKSGVEDGPSLDA</sequence>
<feature type="domain" description="DUF6533" evidence="2">
    <location>
        <begin position="21"/>
        <end position="61"/>
    </location>
</feature>
<keyword evidence="1" id="KW-0812">Transmembrane</keyword>
<feature type="transmembrane region" description="Helical" evidence="1">
    <location>
        <begin position="80"/>
        <end position="99"/>
    </location>
</feature>
<feature type="transmembrane region" description="Helical" evidence="1">
    <location>
        <begin position="139"/>
        <end position="164"/>
    </location>
</feature>
<dbReference type="InterPro" id="IPR045340">
    <property type="entry name" value="DUF6533"/>
</dbReference>
<dbReference type="Proteomes" id="UP000077266">
    <property type="component" value="Unassembled WGS sequence"/>
</dbReference>
<dbReference type="AlphaFoldDB" id="A0A165DM58"/>
<gene>
    <name evidence="3" type="ORF">EXIGLDRAFT_841847</name>
</gene>
<feature type="transmembrane region" description="Helical" evidence="1">
    <location>
        <begin position="237"/>
        <end position="256"/>
    </location>
</feature>
<dbReference type="OrthoDB" id="3038503at2759"/>